<dbReference type="EMBL" id="JAWDJW010009183">
    <property type="protein sequence ID" value="KAK3059691.1"/>
    <property type="molecule type" value="Genomic_DNA"/>
</dbReference>
<evidence type="ECO:0000313" key="1">
    <source>
        <dbReference type="EMBL" id="KAK3059691.1"/>
    </source>
</evidence>
<proteinExistence type="predicted"/>
<feature type="non-terminal residue" evidence="1">
    <location>
        <position position="59"/>
    </location>
</feature>
<comment type="caution">
    <text evidence="1">The sequence shown here is derived from an EMBL/GenBank/DDBJ whole genome shotgun (WGS) entry which is preliminary data.</text>
</comment>
<reference evidence="1" key="1">
    <citation type="submission" date="2024-09" db="EMBL/GenBank/DDBJ databases">
        <title>Black Yeasts Isolated from many extreme environments.</title>
        <authorList>
            <person name="Coleine C."/>
            <person name="Stajich J.E."/>
            <person name="Selbmann L."/>
        </authorList>
    </citation>
    <scope>NUCLEOTIDE SEQUENCE</scope>
    <source>
        <strain evidence="1">CCFEE 5737</strain>
    </source>
</reference>
<accession>A0ACC3CZM4</accession>
<gene>
    <name evidence="1" type="ORF">LTS18_010255</name>
</gene>
<keyword evidence="2" id="KW-1185">Reference proteome</keyword>
<dbReference type="Proteomes" id="UP001186974">
    <property type="component" value="Unassembled WGS sequence"/>
</dbReference>
<name>A0ACC3CZM4_9PEZI</name>
<sequence length="59" mass="6600">MVDQDMSLFHDTAPLFSVTEFGAPMPDSDRLWQAKNATEWSTIFDQVHEFSSGYSALGS</sequence>
<organism evidence="1 2">
    <name type="scientific">Coniosporium uncinatum</name>
    <dbReference type="NCBI Taxonomy" id="93489"/>
    <lineage>
        <taxon>Eukaryota</taxon>
        <taxon>Fungi</taxon>
        <taxon>Dikarya</taxon>
        <taxon>Ascomycota</taxon>
        <taxon>Pezizomycotina</taxon>
        <taxon>Dothideomycetes</taxon>
        <taxon>Dothideomycetes incertae sedis</taxon>
        <taxon>Coniosporium</taxon>
    </lineage>
</organism>
<evidence type="ECO:0000313" key="2">
    <source>
        <dbReference type="Proteomes" id="UP001186974"/>
    </source>
</evidence>
<protein>
    <submittedName>
        <fullName evidence="1">Uncharacterized protein</fullName>
    </submittedName>
</protein>